<dbReference type="InterPro" id="IPR036412">
    <property type="entry name" value="HAD-like_sf"/>
</dbReference>
<dbReference type="SFLD" id="SFLDG01140">
    <property type="entry name" value="C2.B:_Phosphomannomutase_and_P"/>
    <property type="match status" value="1"/>
</dbReference>
<protein>
    <submittedName>
        <fullName evidence="1">HAD family phosphatase</fullName>
    </submittedName>
</protein>
<dbReference type="InterPro" id="IPR006379">
    <property type="entry name" value="HAD-SF_hydro_IIB"/>
</dbReference>
<organism evidence="1 2">
    <name type="scientific">Pseudoramibacter porci</name>
    <dbReference type="NCBI Taxonomy" id="2606631"/>
    <lineage>
        <taxon>Bacteria</taxon>
        <taxon>Bacillati</taxon>
        <taxon>Bacillota</taxon>
        <taxon>Clostridia</taxon>
        <taxon>Eubacteriales</taxon>
        <taxon>Eubacteriaceae</taxon>
        <taxon>Pseudoramibacter</taxon>
    </lineage>
</organism>
<dbReference type="PANTHER" id="PTHR10000:SF8">
    <property type="entry name" value="HAD SUPERFAMILY HYDROLASE-LIKE, TYPE 3"/>
    <property type="match status" value="1"/>
</dbReference>
<dbReference type="RefSeq" id="WP_154576165.1">
    <property type="nucleotide sequence ID" value="NZ_VUMO01000005.1"/>
</dbReference>
<dbReference type="Pfam" id="PF08282">
    <property type="entry name" value="Hydrolase_3"/>
    <property type="match status" value="1"/>
</dbReference>
<dbReference type="PANTHER" id="PTHR10000">
    <property type="entry name" value="PHOSPHOSERINE PHOSPHATASE"/>
    <property type="match status" value="1"/>
</dbReference>
<dbReference type="PROSITE" id="PS01229">
    <property type="entry name" value="COF_2"/>
    <property type="match status" value="1"/>
</dbReference>
<gene>
    <name evidence="1" type="ORF">FYJ52_05165</name>
</gene>
<dbReference type="EMBL" id="VUMO01000005">
    <property type="protein sequence ID" value="MSS19792.1"/>
    <property type="molecule type" value="Genomic_DNA"/>
</dbReference>
<dbReference type="AlphaFoldDB" id="A0A7X2T9V7"/>
<dbReference type="NCBIfam" id="TIGR00099">
    <property type="entry name" value="Cof-subfamily"/>
    <property type="match status" value="1"/>
</dbReference>
<dbReference type="Gene3D" id="3.40.50.1000">
    <property type="entry name" value="HAD superfamily/HAD-like"/>
    <property type="match status" value="1"/>
</dbReference>
<keyword evidence="2" id="KW-1185">Reference proteome</keyword>
<accession>A0A7X2T9V7</accession>
<reference evidence="1 2" key="1">
    <citation type="submission" date="2019-08" db="EMBL/GenBank/DDBJ databases">
        <title>In-depth cultivation of the pig gut microbiome towards novel bacterial diversity and tailored functional studies.</title>
        <authorList>
            <person name="Wylensek D."/>
            <person name="Hitch T.C.A."/>
            <person name="Clavel T."/>
        </authorList>
    </citation>
    <scope>NUCLEOTIDE SEQUENCE [LARGE SCALE GENOMIC DNA]</scope>
    <source>
        <strain evidence="1 2">RF-744-FAT-4</strain>
    </source>
</reference>
<dbReference type="InterPro" id="IPR023214">
    <property type="entry name" value="HAD_sf"/>
</dbReference>
<dbReference type="GO" id="GO:0005829">
    <property type="term" value="C:cytosol"/>
    <property type="evidence" value="ECO:0007669"/>
    <property type="project" value="TreeGrafter"/>
</dbReference>
<dbReference type="CDD" id="cd07516">
    <property type="entry name" value="HAD_Pase"/>
    <property type="match status" value="1"/>
</dbReference>
<evidence type="ECO:0000313" key="2">
    <source>
        <dbReference type="Proteomes" id="UP000461754"/>
    </source>
</evidence>
<dbReference type="GO" id="GO:0016791">
    <property type="term" value="F:phosphatase activity"/>
    <property type="evidence" value="ECO:0007669"/>
    <property type="project" value="UniProtKB-ARBA"/>
</dbReference>
<dbReference type="PROSITE" id="PS01228">
    <property type="entry name" value="COF_1"/>
    <property type="match status" value="1"/>
</dbReference>
<dbReference type="SUPFAM" id="SSF56784">
    <property type="entry name" value="HAD-like"/>
    <property type="match status" value="1"/>
</dbReference>
<comment type="caution">
    <text evidence="1">The sequence shown here is derived from an EMBL/GenBank/DDBJ whole genome shotgun (WGS) entry which is preliminary data.</text>
</comment>
<dbReference type="NCBIfam" id="TIGR01484">
    <property type="entry name" value="HAD-SF-IIB"/>
    <property type="match status" value="1"/>
</dbReference>
<dbReference type="GO" id="GO:0000287">
    <property type="term" value="F:magnesium ion binding"/>
    <property type="evidence" value="ECO:0007669"/>
    <property type="project" value="TreeGrafter"/>
</dbReference>
<dbReference type="Gene3D" id="3.30.1240.10">
    <property type="match status" value="1"/>
</dbReference>
<sequence length="277" mass="30202">MKPKILAFDLDGTLLTTDKTISPRTREVLIAFQRAGGTVAIASARPAVGTAAYSRMLRLADYHGLVIAYNGAQIVDQTNQQVLFEKTMDPDIVRAFIHNAERFPVSVLVDDGRTYFSNDPDGYKVEHQRSVIGIPIEKHVPLADFVDFPLCKILVMGHGDVLDRVTPEITAPFADVFDFFRVGEYYLEVTFKGFSKASGLKALENQLGISRTQMIAFGDSQNDAGMLAYAGIGVAMKNGEAPAKAAADAVTAYDNDHDGIAHFLTENPAVALEIIDF</sequence>
<evidence type="ECO:0000313" key="1">
    <source>
        <dbReference type="EMBL" id="MSS19792.1"/>
    </source>
</evidence>
<name>A0A7X2T9V7_9FIRM</name>
<dbReference type="InterPro" id="IPR000150">
    <property type="entry name" value="Cof"/>
</dbReference>
<proteinExistence type="predicted"/>
<dbReference type="Proteomes" id="UP000461754">
    <property type="component" value="Unassembled WGS sequence"/>
</dbReference>
<dbReference type="SFLD" id="SFLDS00003">
    <property type="entry name" value="Haloacid_Dehalogenase"/>
    <property type="match status" value="1"/>
</dbReference>